<keyword evidence="12" id="KW-1185">Reference proteome</keyword>
<keyword evidence="8" id="KW-0411">Iron-sulfur</keyword>
<evidence type="ECO:0000256" key="4">
    <source>
        <dbReference type="ARBA" id="ARBA00022691"/>
    </source>
</evidence>
<protein>
    <submittedName>
        <fullName evidence="11">Glycyl-radical enzyme activating protein</fullName>
    </submittedName>
</protein>
<dbReference type="SFLD" id="SFLDG01118">
    <property type="entry name" value="activating_enzymes__group_2"/>
    <property type="match status" value="1"/>
</dbReference>
<dbReference type="InterPro" id="IPR058240">
    <property type="entry name" value="rSAM_sf"/>
</dbReference>
<feature type="domain" description="Radical SAM core" evidence="10">
    <location>
        <begin position="21"/>
        <end position="299"/>
    </location>
</feature>
<evidence type="ECO:0000256" key="3">
    <source>
        <dbReference type="ARBA" id="ARBA00022485"/>
    </source>
</evidence>
<evidence type="ECO:0000256" key="1">
    <source>
        <dbReference type="ARBA" id="ARBA00001966"/>
    </source>
</evidence>
<dbReference type="InterPro" id="IPR007197">
    <property type="entry name" value="rSAM"/>
</dbReference>
<name>A0A4Q1CAI2_9BACT</name>
<dbReference type="SUPFAM" id="SSF54862">
    <property type="entry name" value="4Fe-4S ferredoxins"/>
    <property type="match status" value="1"/>
</dbReference>
<reference evidence="11 12" key="1">
    <citation type="submission" date="2019-01" db="EMBL/GenBank/DDBJ databases">
        <title>Lacunisphaera sp. strain TWA-58.</title>
        <authorList>
            <person name="Chen W.-M."/>
        </authorList>
    </citation>
    <scope>NUCLEOTIDE SEQUENCE [LARGE SCALE GENOMIC DNA]</scope>
    <source>
        <strain evidence="11 12">TWA-58</strain>
    </source>
</reference>
<comment type="similarity">
    <text evidence="2">Belongs to the organic radical-activating enzymes family.</text>
</comment>
<dbReference type="PROSITE" id="PS51379">
    <property type="entry name" value="4FE4S_FER_2"/>
    <property type="match status" value="1"/>
</dbReference>
<evidence type="ECO:0000256" key="6">
    <source>
        <dbReference type="ARBA" id="ARBA00023002"/>
    </source>
</evidence>
<dbReference type="Gene3D" id="3.30.70.20">
    <property type="match status" value="1"/>
</dbReference>
<dbReference type="InterPro" id="IPR013785">
    <property type="entry name" value="Aldolase_TIM"/>
</dbReference>
<dbReference type="SFLD" id="SFLDG01066">
    <property type="entry name" value="organic_radical-activating_enz"/>
    <property type="match status" value="1"/>
</dbReference>
<comment type="cofactor">
    <cofactor evidence="1">
        <name>[4Fe-4S] cluster</name>
        <dbReference type="ChEBI" id="CHEBI:49883"/>
    </cofactor>
</comment>
<dbReference type="Proteomes" id="UP000290218">
    <property type="component" value="Unassembled WGS sequence"/>
</dbReference>
<dbReference type="PIRSF" id="PIRSF000371">
    <property type="entry name" value="PFL_act_enz"/>
    <property type="match status" value="1"/>
</dbReference>
<dbReference type="EMBL" id="SDHX01000001">
    <property type="protein sequence ID" value="RXK55920.1"/>
    <property type="molecule type" value="Genomic_DNA"/>
</dbReference>
<dbReference type="Pfam" id="PF04055">
    <property type="entry name" value="Radical_SAM"/>
    <property type="match status" value="1"/>
</dbReference>
<dbReference type="SFLD" id="SFLDS00029">
    <property type="entry name" value="Radical_SAM"/>
    <property type="match status" value="1"/>
</dbReference>
<feature type="domain" description="4Fe-4S ferredoxin-type" evidence="9">
    <location>
        <begin position="52"/>
        <end position="81"/>
    </location>
</feature>
<dbReference type="PANTHER" id="PTHR30352:SF4">
    <property type="entry name" value="PYRUVATE FORMATE-LYASE 2-ACTIVATING ENZYME"/>
    <property type="match status" value="1"/>
</dbReference>
<dbReference type="SUPFAM" id="SSF102114">
    <property type="entry name" value="Radical SAM enzymes"/>
    <property type="match status" value="1"/>
</dbReference>
<evidence type="ECO:0000313" key="12">
    <source>
        <dbReference type="Proteomes" id="UP000290218"/>
    </source>
</evidence>
<gene>
    <name evidence="11" type="ORF">ESB00_08585</name>
</gene>
<dbReference type="InterPro" id="IPR040074">
    <property type="entry name" value="BssD/PflA/YjjW"/>
</dbReference>
<dbReference type="InterPro" id="IPR012839">
    <property type="entry name" value="Organic_radical_activase"/>
</dbReference>
<dbReference type="AlphaFoldDB" id="A0A4Q1CAI2"/>
<dbReference type="InterPro" id="IPR034457">
    <property type="entry name" value="Organic_radical-activating"/>
</dbReference>
<accession>A0A4Q1CAI2</accession>
<evidence type="ECO:0000256" key="7">
    <source>
        <dbReference type="ARBA" id="ARBA00023004"/>
    </source>
</evidence>
<dbReference type="InterPro" id="IPR017900">
    <property type="entry name" value="4Fe4S_Fe_S_CS"/>
</dbReference>
<evidence type="ECO:0000259" key="9">
    <source>
        <dbReference type="PROSITE" id="PS51379"/>
    </source>
</evidence>
<dbReference type="PROSITE" id="PS00198">
    <property type="entry name" value="4FE4S_FER_1"/>
    <property type="match status" value="1"/>
</dbReference>
<sequence>MRPSPVSKRGIVTDIQRASLHDGPGIRTTIFLKGCPLQCLWCHNPEAIAPRPQLFFAEERCVACGSCEAVCPNGVHHVGPSDHAIEFGQCATCSRCVDECNARGLRIVGKEMDADAIMAEVLADVEFYRNSGGGMTLSGGEPLYQQAFALELLNRAKQMNIHTCVETSGFVAAKKFEAVLPAVDLLLFDYKATKDEDHRSFTGVSNELILANLDTAYQRGNDILLRCPIVPGLNDTAEHFAGIRALDEKYPRIRGIELMPYHDFGNSKRPSIGIAEASSQLRVPTATEPGQWIEALNGLGCQKVRIG</sequence>
<keyword evidence="7" id="KW-0408">Iron</keyword>
<dbReference type="GO" id="GO:0016491">
    <property type="term" value="F:oxidoreductase activity"/>
    <property type="evidence" value="ECO:0007669"/>
    <property type="project" value="UniProtKB-KW"/>
</dbReference>
<dbReference type="GO" id="GO:0051539">
    <property type="term" value="F:4 iron, 4 sulfur cluster binding"/>
    <property type="evidence" value="ECO:0007669"/>
    <property type="project" value="UniProtKB-KW"/>
</dbReference>
<evidence type="ECO:0000313" key="11">
    <source>
        <dbReference type="EMBL" id="RXK55920.1"/>
    </source>
</evidence>
<dbReference type="CDD" id="cd01335">
    <property type="entry name" value="Radical_SAM"/>
    <property type="match status" value="1"/>
</dbReference>
<dbReference type="GO" id="GO:0046872">
    <property type="term" value="F:metal ion binding"/>
    <property type="evidence" value="ECO:0007669"/>
    <property type="project" value="UniProtKB-KW"/>
</dbReference>
<dbReference type="PANTHER" id="PTHR30352">
    <property type="entry name" value="PYRUVATE FORMATE-LYASE-ACTIVATING ENZYME"/>
    <property type="match status" value="1"/>
</dbReference>
<dbReference type="PROSITE" id="PS51918">
    <property type="entry name" value="RADICAL_SAM"/>
    <property type="match status" value="1"/>
</dbReference>
<evidence type="ECO:0000256" key="8">
    <source>
        <dbReference type="ARBA" id="ARBA00023014"/>
    </source>
</evidence>
<proteinExistence type="inferred from homology"/>
<dbReference type="NCBIfam" id="TIGR02494">
    <property type="entry name" value="PFLE_PFLC"/>
    <property type="match status" value="1"/>
</dbReference>
<keyword evidence="6" id="KW-0560">Oxidoreductase</keyword>
<keyword evidence="3" id="KW-0004">4Fe-4S</keyword>
<dbReference type="InterPro" id="IPR017896">
    <property type="entry name" value="4Fe4S_Fe-S-bd"/>
</dbReference>
<organism evidence="11 12">
    <name type="scientific">Oleiharenicola lentus</name>
    <dbReference type="NCBI Taxonomy" id="2508720"/>
    <lineage>
        <taxon>Bacteria</taxon>
        <taxon>Pseudomonadati</taxon>
        <taxon>Verrucomicrobiota</taxon>
        <taxon>Opitutia</taxon>
        <taxon>Opitutales</taxon>
        <taxon>Opitutaceae</taxon>
        <taxon>Oleiharenicola</taxon>
    </lineage>
</organism>
<evidence type="ECO:0000256" key="2">
    <source>
        <dbReference type="ARBA" id="ARBA00009777"/>
    </source>
</evidence>
<dbReference type="Pfam" id="PF00037">
    <property type="entry name" value="Fer4"/>
    <property type="match status" value="1"/>
</dbReference>
<dbReference type="PROSITE" id="PS01087">
    <property type="entry name" value="RADICAL_ACTIVATING"/>
    <property type="match status" value="1"/>
</dbReference>
<dbReference type="OrthoDB" id="9782387at2"/>
<evidence type="ECO:0000259" key="10">
    <source>
        <dbReference type="PROSITE" id="PS51918"/>
    </source>
</evidence>
<comment type="caution">
    <text evidence="11">The sequence shown here is derived from an EMBL/GenBank/DDBJ whole genome shotgun (WGS) entry which is preliminary data.</text>
</comment>
<dbReference type="Gene3D" id="3.20.20.70">
    <property type="entry name" value="Aldolase class I"/>
    <property type="match status" value="1"/>
</dbReference>
<keyword evidence="5" id="KW-0479">Metal-binding</keyword>
<evidence type="ECO:0000256" key="5">
    <source>
        <dbReference type="ARBA" id="ARBA00022723"/>
    </source>
</evidence>
<keyword evidence="4" id="KW-0949">S-adenosyl-L-methionine</keyword>
<dbReference type="InterPro" id="IPR001989">
    <property type="entry name" value="Radical_activat_CS"/>
</dbReference>